<dbReference type="InterPro" id="IPR010371">
    <property type="entry name" value="YBR137W-like"/>
</dbReference>
<name>A0A401W8G5_STREY</name>
<reference evidence="3 4" key="1">
    <citation type="submission" date="2018-11" db="EMBL/GenBank/DDBJ databases">
        <title>Whole genome sequence of Streptomyces paromomycinus NBRC 15454(T).</title>
        <authorList>
            <person name="Komaki H."/>
            <person name="Tamura T."/>
        </authorList>
    </citation>
    <scope>NUCLEOTIDE SEQUENCE [LARGE SCALE GENOMIC DNA]</scope>
    <source>
        <strain evidence="3 4">NBRC 15454</strain>
    </source>
</reference>
<keyword evidence="4" id="KW-1185">Reference proteome</keyword>
<dbReference type="PIRSF" id="PIRSF008757">
    <property type="entry name" value="UCP008757"/>
    <property type="match status" value="1"/>
</dbReference>
<comment type="caution">
    <text evidence="3">The sequence shown here is derived from an EMBL/GenBank/DDBJ whole genome shotgun (WGS) entry which is preliminary data.</text>
</comment>
<evidence type="ECO:0000256" key="2">
    <source>
        <dbReference type="SAM" id="MobiDB-lite"/>
    </source>
</evidence>
<dbReference type="PANTHER" id="PTHR28255:SF1">
    <property type="entry name" value="UPF0303 PROTEIN YBR137W"/>
    <property type="match status" value="1"/>
</dbReference>
<proteinExistence type="inferred from homology"/>
<dbReference type="HAMAP" id="MF_00761">
    <property type="entry name" value="UPF0303"/>
    <property type="match status" value="1"/>
</dbReference>
<evidence type="ECO:0000313" key="4">
    <source>
        <dbReference type="Proteomes" id="UP000286746"/>
    </source>
</evidence>
<dbReference type="RefSeq" id="WP_246177541.1">
    <property type="nucleotide sequence ID" value="NZ_BHZD01000001.1"/>
</dbReference>
<feature type="compositionally biased region" description="Gly residues" evidence="2">
    <location>
        <begin position="1"/>
        <end position="18"/>
    </location>
</feature>
<dbReference type="Gene3D" id="3.30.450.150">
    <property type="entry name" value="Haem-degrading domain"/>
    <property type="match status" value="1"/>
</dbReference>
<protein>
    <recommendedName>
        <fullName evidence="1">UPF0303 protein GKJPGBOP_05293</fullName>
    </recommendedName>
</protein>
<dbReference type="Pfam" id="PF03928">
    <property type="entry name" value="HbpS-like"/>
    <property type="match status" value="1"/>
</dbReference>
<comment type="similarity">
    <text evidence="1">Belongs to the UPF0303 family.</text>
</comment>
<organism evidence="3 4">
    <name type="scientific">Streptomyces paromomycinus</name>
    <name type="common">Streptomyces rimosus subsp. paromomycinus</name>
    <dbReference type="NCBI Taxonomy" id="92743"/>
    <lineage>
        <taxon>Bacteria</taxon>
        <taxon>Bacillati</taxon>
        <taxon>Actinomycetota</taxon>
        <taxon>Actinomycetes</taxon>
        <taxon>Kitasatosporales</taxon>
        <taxon>Streptomycetaceae</taxon>
        <taxon>Streptomyces</taxon>
    </lineage>
</organism>
<evidence type="ECO:0000313" key="3">
    <source>
        <dbReference type="EMBL" id="GCD45561.1"/>
    </source>
</evidence>
<dbReference type="AlphaFoldDB" id="A0A401W8G5"/>
<sequence>MSGTVNGNGTGHTGGTGVLNGLDEREAARHQVRELEEQERRLVLDRFGNEDAWRLGCLLADLARERGAAVTVDIRRGAQQLFHCALPGTSADNDAWIERKRRVVERYAESSYLVGARFRAKGRTFEESSRLDPDRYAAHGGAFPVRLRGTGVVGTVAVSGLPQGDDHALVVDALGRYIEQQPAG</sequence>
<dbReference type="NCBIfam" id="NF002696">
    <property type="entry name" value="PRK02487.1-5"/>
    <property type="match status" value="1"/>
</dbReference>
<dbReference type="SUPFAM" id="SSF143744">
    <property type="entry name" value="GlcG-like"/>
    <property type="match status" value="1"/>
</dbReference>
<dbReference type="EMBL" id="BHZD01000001">
    <property type="protein sequence ID" value="GCD45561.1"/>
    <property type="molecule type" value="Genomic_DNA"/>
</dbReference>
<dbReference type="InterPro" id="IPR038084">
    <property type="entry name" value="PduO/GlcC-like_sf"/>
</dbReference>
<accession>A0A401W8G5</accession>
<dbReference type="InterPro" id="IPR005624">
    <property type="entry name" value="PduO/GlcC-like"/>
</dbReference>
<feature type="region of interest" description="Disordered" evidence="2">
    <location>
        <begin position="1"/>
        <end position="21"/>
    </location>
</feature>
<gene>
    <name evidence="3" type="ORF">GKJPGBOP_05293</name>
</gene>
<dbReference type="PANTHER" id="PTHR28255">
    <property type="match status" value="1"/>
</dbReference>
<evidence type="ECO:0000256" key="1">
    <source>
        <dbReference type="HAMAP-Rule" id="MF_00761"/>
    </source>
</evidence>
<dbReference type="Proteomes" id="UP000286746">
    <property type="component" value="Unassembled WGS sequence"/>
</dbReference>